<proteinExistence type="predicted"/>
<dbReference type="Gene3D" id="1.20.1260.100">
    <property type="entry name" value="TspO/MBR protein"/>
    <property type="match status" value="1"/>
</dbReference>
<reference evidence="2 3" key="1">
    <citation type="submission" date="2020-06" db="EMBL/GenBank/DDBJ databases">
        <authorList>
            <person name="Kim S.-J."/>
            <person name="Park S.-J."/>
        </authorList>
    </citation>
    <scope>NUCLEOTIDE SEQUENCE [LARGE SCALE GENOMIC DNA]</scope>
    <source>
        <strain evidence="2 3">SW-151</strain>
    </source>
</reference>
<dbReference type="Proteomes" id="UP000652427">
    <property type="component" value="Unassembled WGS sequence"/>
</dbReference>
<dbReference type="EMBL" id="JABWMH010000003">
    <property type="protein sequence ID" value="NVD28734.1"/>
    <property type="molecule type" value="Genomic_DNA"/>
</dbReference>
<feature type="transmembrane region" description="Helical" evidence="1">
    <location>
        <begin position="184"/>
        <end position="202"/>
    </location>
</feature>
<protein>
    <submittedName>
        <fullName evidence="2">Tryptophan-rich sensory protein</fullName>
    </submittedName>
</protein>
<evidence type="ECO:0000256" key="1">
    <source>
        <dbReference type="SAM" id="Phobius"/>
    </source>
</evidence>
<feature type="transmembrane region" description="Helical" evidence="1">
    <location>
        <begin position="208"/>
        <end position="226"/>
    </location>
</feature>
<keyword evidence="1" id="KW-1133">Transmembrane helix</keyword>
<gene>
    <name evidence="2" type="ORF">HUO14_12605</name>
</gene>
<organism evidence="2 3">
    <name type="scientific">Parasphingorhabdus flavimaris</name>
    <dbReference type="NCBI Taxonomy" id="266812"/>
    <lineage>
        <taxon>Bacteria</taxon>
        <taxon>Pseudomonadati</taxon>
        <taxon>Pseudomonadota</taxon>
        <taxon>Alphaproteobacteria</taxon>
        <taxon>Sphingomonadales</taxon>
        <taxon>Sphingomonadaceae</taxon>
        <taxon>Parasphingorhabdus</taxon>
    </lineage>
</organism>
<dbReference type="RefSeq" id="WP_176280137.1">
    <property type="nucleotide sequence ID" value="NZ_JABWMH010000003.1"/>
</dbReference>
<comment type="caution">
    <text evidence="2">The sequence shown here is derived from an EMBL/GenBank/DDBJ whole genome shotgun (WGS) entry which is preliminary data.</text>
</comment>
<sequence length="232" mass="24758">MKAVFVLIASIAFAISPFLSPEFGGFDPERYPIPQRNAAVQPAGWAFGIWGIIYLGLIIHAAFGVLKYGKDTAWDRGRIALLVSLAIGSIWLPVALLSPIWATILIWVMLLSALASLYQSAGATPSWIARWPVALYAGWLSAASFVSIGLLLAGYGWMEEIPAAIVALVLATAFAAYNGYRLASWPYGAAVAWGFFGIAVANMDSSEMVAVAALAAAILVLGLSIWRNRHTG</sequence>
<dbReference type="InterPro" id="IPR038330">
    <property type="entry name" value="TspO/MBR-related_sf"/>
</dbReference>
<accession>A0ABX2N4Z3</accession>
<feature type="transmembrane region" description="Helical" evidence="1">
    <location>
        <begin position="133"/>
        <end position="155"/>
    </location>
</feature>
<evidence type="ECO:0000313" key="3">
    <source>
        <dbReference type="Proteomes" id="UP000652427"/>
    </source>
</evidence>
<feature type="transmembrane region" description="Helical" evidence="1">
    <location>
        <begin position="45"/>
        <end position="66"/>
    </location>
</feature>
<feature type="transmembrane region" description="Helical" evidence="1">
    <location>
        <begin position="161"/>
        <end position="177"/>
    </location>
</feature>
<feature type="transmembrane region" description="Helical" evidence="1">
    <location>
        <begin position="100"/>
        <end position="121"/>
    </location>
</feature>
<feature type="transmembrane region" description="Helical" evidence="1">
    <location>
        <begin position="78"/>
        <end position="94"/>
    </location>
</feature>
<keyword evidence="3" id="KW-1185">Reference proteome</keyword>
<evidence type="ECO:0000313" key="2">
    <source>
        <dbReference type="EMBL" id="NVD28734.1"/>
    </source>
</evidence>
<keyword evidence="1" id="KW-0812">Transmembrane</keyword>
<name>A0ABX2N4Z3_9SPHN</name>
<keyword evidence="1" id="KW-0472">Membrane</keyword>